<dbReference type="GO" id="GO:0006355">
    <property type="term" value="P:regulation of DNA-templated transcription"/>
    <property type="evidence" value="ECO:0007669"/>
    <property type="project" value="InterPro"/>
</dbReference>
<gene>
    <name evidence="1" type="ORF">B0174_06545</name>
</gene>
<accession>A0A363CZL7</accession>
<dbReference type="Gene3D" id="1.10.1220.10">
    <property type="entry name" value="Met repressor-like"/>
    <property type="match status" value="1"/>
</dbReference>
<dbReference type="EMBL" id="MUXE01000007">
    <property type="protein sequence ID" value="PUE64501.1"/>
    <property type="molecule type" value="Genomic_DNA"/>
</dbReference>
<keyword evidence="2" id="KW-1185">Reference proteome</keyword>
<dbReference type="AlphaFoldDB" id="A0A363CZL7"/>
<reference evidence="1 2" key="1">
    <citation type="submission" date="2017-02" db="EMBL/GenBank/DDBJ databases">
        <title>Arcobacter caeni sp. nov, a new Arcobacter species isolated from reclaimed water.</title>
        <authorList>
            <person name="Figueras M.J."/>
            <person name="Perez-Cataluna A."/>
            <person name="Salas-Masso N."/>
        </authorList>
    </citation>
    <scope>NUCLEOTIDE SEQUENCE [LARGE SCALE GENOMIC DNA]</scope>
    <source>
        <strain evidence="1 2">RW17-10</strain>
    </source>
</reference>
<dbReference type="OrthoDB" id="5344393at2"/>
<organism evidence="1 2">
    <name type="scientific">Arcobacter caeni</name>
    <dbReference type="NCBI Taxonomy" id="1912877"/>
    <lineage>
        <taxon>Bacteria</taxon>
        <taxon>Pseudomonadati</taxon>
        <taxon>Campylobacterota</taxon>
        <taxon>Epsilonproteobacteria</taxon>
        <taxon>Campylobacterales</taxon>
        <taxon>Arcobacteraceae</taxon>
        <taxon>Arcobacter</taxon>
    </lineage>
</organism>
<proteinExistence type="predicted"/>
<dbReference type="InterPro" id="IPR013321">
    <property type="entry name" value="Arc_rbn_hlx_hlx"/>
</dbReference>
<dbReference type="Proteomes" id="UP000251135">
    <property type="component" value="Unassembled WGS sequence"/>
</dbReference>
<protein>
    <recommendedName>
        <fullName evidence="3">CopG family transcriptional regulator</fullName>
    </recommendedName>
</protein>
<comment type="caution">
    <text evidence="1">The sequence shown here is derived from an EMBL/GenBank/DDBJ whole genome shotgun (WGS) entry which is preliminary data.</text>
</comment>
<evidence type="ECO:0000313" key="1">
    <source>
        <dbReference type="EMBL" id="PUE64501.1"/>
    </source>
</evidence>
<evidence type="ECO:0000313" key="2">
    <source>
        <dbReference type="Proteomes" id="UP000251135"/>
    </source>
</evidence>
<sequence>MYKTVKPTTFTLSLELLDDLDIMSKELGKKKTAIISEALEMYMDYQDIQLAKKRLSQSTGTIKADDFFKELGV</sequence>
<dbReference type="RefSeq" id="WP_108558869.1">
    <property type="nucleotide sequence ID" value="NZ_MUXE01000007.1"/>
</dbReference>
<evidence type="ECO:0008006" key="3">
    <source>
        <dbReference type="Google" id="ProtNLM"/>
    </source>
</evidence>
<name>A0A363CZL7_9BACT</name>